<name>A0A4Z2GJQ0_9TELE</name>
<protein>
    <submittedName>
        <fullName evidence="2">Uncharacterized protein</fullName>
    </submittedName>
</protein>
<dbReference type="EMBL" id="SRLO01000514">
    <property type="protein sequence ID" value="TNN53509.1"/>
    <property type="molecule type" value="Genomic_DNA"/>
</dbReference>
<evidence type="ECO:0000313" key="3">
    <source>
        <dbReference type="Proteomes" id="UP000314294"/>
    </source>
</evidence>
<feature type="compositionally biased region" description="Basic and acidic residues" evidence="1">
    <location>
        <begin position="1"/>
        <end position="23"/>
    </location>
</feature>
<feature type="region of interest" description="Disordered" evidence="1">
    <location>
        <begin position="1"/>
        <end position="30"/>
    </location>
</feature>
<reference evidence="2 3" key="1">
    <citation type="submission" date="2019-03" db="EMBL/GenBank/DDBJ databases">
        <title>First draft genome of Liparis tanakae, snailfish: a comprehensive survey of snailfish specific genes.</title>
        <authorList>
            <person name="Kim W."/>
            <person name="Song I."/>
            <person name="Jeong J.-H."/>
            <person name="Kim D."/>
            <person name="Kim S."/>
            <person name="Ryu S."/>
            <person name="Song J.Y."/>
            <person name="Lee S.K."/>
        </authorList>
    </citation>
    <scope>NUCLEOTIDE SEQUENCE [LARGE SCALE GENOMIC DNA]</scope>
    <source>
        <tissue evidence="2">Muscle</tissue>
    </source>
</reference>
<accession>A0A4Z2GJQ0</accession>
<dbReference type="Proteomes" id="UP000314294">
    <property type="component" value="Unassembled WGS sequence"/>
</dbReference>
<dbReference type="AlphaFoldDB" id="A0A4Z2GJQ0"/>
<gene>
    <name evidence="2" type="ORF">EYF80_036282</name>
</gene>
<proteinExistence type="predicted"/>
<comment type="caution">
    <text evidence="2">The sequence shown here is derived from an EMBL/GenBank/DDBJ whole genome shotgun (WGS) entry which is preliminary data.</text>
</comment>
<sequence length="156" mass="17844">MADADPDRDVADGFQRRPDPNRIEEDEFQDPDWVEADWLQWEQDRQLANSLPPCDTMTPMQWAITYPFLTGYPPSLSLTSLQILWDLAIGSAQEKQDELRSLAWPSPAVVDWAVINTSQEPEEDRELKILTAKLAQLMQTKARGRLVRPGHDEDLA</sequence>
<evidence type="ECO:0000313" key="2">
    <source>
        <dbReference type="EMBL" id="TNN53509.1"/>
    </source>
</evidence>
<organism evidence="2 3">
    <name type="scientific">Liparis tanakae</name>
    <name type="common">Tanaka's snailfish</name>
    <dbReference type="NCBI Taxonomy" id="230148"/>
    <lineage>
        <taxon>Eukaryota</taxon>
        <taxon>Metazoa</taxon>
        <taxon>Chordata</taxon>
        <taxon>Craniata</taxon>
        <taxon>Vertebrata</taxon>
        <taxon>Euteleostomi</taxon>
        <taxon>Actinopterygii</taxon>
        <taxon>Neopterygii</taxon>
        <taxon>Teleostei</taxon>
        <taxon>Neoteleostei</taxon>
        <taxon>Acanthomorphata</taxon>
        <taxon>Eupercaria</taxon>
        <taxon>Perciformes</taxon>
        <taxon>Cottioidei</taxon>
        <taxon>Cottales</taxon>
        <taxon>Liparidae</taxon>
        <taxon>Liparis</taxon>
    </lineage>
</organism>
<evidence type="ECO:0000256" key="1">
    <source>
        <dbReference type="SAM" id="MobiDB-lite"/>
    </source>
</evidence>
<keyword evidence="3" id="KW-1185">Reference proteome</keyword>